<evidence type="ECO:0000313" key="1">
    <source>
        <dbReference type="EMBL" id="JAH88630.1"/>
    </source>
</evidence>
<proteinExistence type="predicted"/>
<organism evidence="1">
    <name type="scientific">Anguilla anguilla</name>
    <name type="common">European freshwater eel</name>
    <name type="synonym">Muraena anguilla</name>
    <dbReference type="NCBI Taxonomy" id="7936"/>
    <lineage>
        <taxon>Eukaryota</taxon>
        <taxon>Metazoa</taxon>
        <taxon>Chordata</taxon>
        <taxon>Craniata</taxon>
        <taxon>Vertebrata</taxon>
        <taxon>Euteleostomi</taxon>
        <taxon>Actinopterygii</taxon>
        <taxon>Neopterygii</taxon>
        <taxon>Teleostei</taxon>
        <taxon>Anguilliformes</taxon>
        <taxon>Anguillidae</taxon>
        <taxon>Anguilla</taxon>
    </lineage>
</organism>
<protein>
    <submittedName>
        <fullName evidence="1">Uncharacterized protein</fullName>
    </submittedName>
</protein>
<name>A0A0E9WGB3_ANGAN</name>
<dbReference type="EMBL" id="GBXM01019947">
    <property type="protein sequence ID" value="JAH88630.1"/>
    <property type="molecule type" value="Transcribed_RNA"/>
</dbReference>
<dbReference type="AlphaFoldDB" id="A0A0E9WGB3"/>
<reference evidence="1" key="1">
    <citation type="submission" date="2014-11" db="EMBL/GenBank/DDBJ databases">
        <authorList>
            <person name="Amaro Gonzalez C."/>
        </authorList>
    </citation>
    <scope>NUCLEOTIDE SEQUENCE</scope>
</reference>
<accession>A0A0E9WGB3</accession>
<sequence length="34" mass="4009">MMESGTETKPILAIRFKLFKTKLKIMTKHDQKSQ</sequence>
<reference evidence="1" key="2">
    <citation type="journal article" date="2015" name="Fish Shellfish Immunol.">
        <title>Early steps in the European eel (Anguilla anguilla)-Vibrio vulnificus interaction in the gills: Role of the RtxA13 toxin.</title>
        <authorList>
            <person name="Callol A."/>
            <person name="Pajuelo D."/>
            <person name="Ebbesson L."/>
            <person name="Teles M."/>
            <person name="MacKenzie S."/>
            <person name="Amaro C."/>
        </authorList>
    </citation>
    <scope>NUCLEOTIDE SEQUENCE</scope>
</reference>